<reference evidence="1" key="1">
    <citation type="journal article" date="2020" name="BMC Genomics">
        <title>Correction to: Identification and distribution of gene clusters required for synthesis of sphingolipid metabolism inhibitors in diverse species of the filamentous fungus Fusarium.</title>
        <authorList>
            <person name="Kim H.S."/>
            <person name="Lohmar J.M."/>
            <person name="Busman M."/>
            <person name="Brown D.W."/>
            <person name="Naumann T.A."/>
            <person name="Divon H.H."/>
            <person name="Lysoe E."/>
            <person name="Uhlig S."/>
            <person name="Proctor R.H."/>
        </authorList>
    </citation>
    <scope>NUCLEOTIDE SEQUENCE</scope>
    <source>
        <strain evidence="1">NRRL 20472</strain>
    </source>
</reference>
<evidence type="ECO:0000313" key="2">
    <source>
        <dbReference type="Proteomes" id="UP000622797"/>
    </source>
</evidence>
<protein>
    <submittedName>
        <fullName evidence="1">Uncharacterized protein</fullName>
    </submittedName>
</protein>
<name>A0A8H4U3T2_9HYPO</name>
<gene>
    <name evidence="1" type="ORF">FSARC_3386</name>
</gene>
<dbReference type="AlphaFoldDB" id="A0A8H4U3T2"/>
<accession>A0A8H4U3T2</accession>
<organism evidence="1 2">
    <name type="scientific">Fusarium sarcochroum</name>
    <dbReference type="NCBI Taxonomy" id="1208366"/>
    <lineage>
        <taxon>Eukaryota</taxon>
        <taxon>Fungi</taxon>
        <taxon>Dikarya</taxon>
        <taxon>Ascomycota</taxon>
        <taxon>Pezizomycotina</taxon>
        <taxon>Sordariomycetes</taxon>
        <taxon>Hypocreomycetidae</taxon>
        <taxon>Hypocreales</taxon>
        <taxon>Nectriaceae</taxon>
        <taxon>Fusarium</taxon>
        <taxon>Fusarium lateritium species complex</taxon>
    </lineage>
</organism>
<dbReference type="Proteomes" id="UP000622797">
    <property type="component" value="Unassembled WGS sequence"/>
</dbReference>
<sequence>MPPSSTNRQRWFDGIRLSSTSTSDTKPVVAVIPKPRIIVLNAYSGNLDLAYNRSYRLSNPGVWYETGEQVAQMVNAMWREVIRYQQEWIDAKGPGRWEVEPVSRGSSRPDPTVQERGIVRARYGTTIDMSD</sequence>
<proteinExistence type="predicted"/>
<comment type="caution">
    <text evidence="1">The sequence shown here is derived from an EMBL/GenBank/DDBJ whole genome shotgun (WGS) entry which is preliminary data.</text>
</comment>
<dbReference type="EMBL" id="JABEXW010000164">
    <property type="protein sequence ID" value="KAF4969360.1"/>
    <property type="molecule type" value="Genomic_DNA"/>
</dbReference>
<keyword evidence="2" id="KW-1185">Reference proteome</keyword>
<evidence type="ECO:0000313" key="1">
    <source>
        <dbReference type="EMBL" id="KAF4969360.1"/>
    </source>
</evidence>
<reference evidence="1" key="2">
    <citation type="submission" date="2020-05" db="EMBL/GenBank/DDBJ databases">
        <authorList>
            <person name="Kim H.-S."/>
            <person name="Proctor R.H."/>
            <person name="Brown D.W."/>
        </authorList>
    </citation>
    <scope>NUCLEOTIDE SEQUENCE</scope>
    <source>
        <strain evidence="1">NRRL 20472</strain>
    </source>
</reference>